<feature type="region of interest" description="Disordered" evidence="3">
    <location>
        <begin position="1"/>
        <end position="22"/>
    </location>
</feature>
<dbReference type="GO" id="GO:0019433">
    <property type="term" value="P:triglyceride catabolic process"/>
    <property type="evidence" value="ECO:0007669"/>
    <property type="project" value="TreeGrafter"/>
</dbReference>
<dbReference type="Gene3D" id="3.40.50.1820">
    <property type="entry name" value="alpha/beta hydrolase"/>
    <property type="match status" value="1"/>
</dbReference>
<evidence type="ECO:0000313" key="6">
    <source>
        <dbReference type="Proteomes" id="UP000265742"/>
    </source>
</evidence>
<dbReference type="GO" id="GO:0004771">
    <property type="term" value="F:sterol ester esterase activity"/>
    <property type="evidence" value="ECO:0007669"/>
    <property type="project" value="TreeGrafter"/>
</dbReference>
<reference evidence="6" key="1">
    <citation type="submission" date="2018-09" db="EMBL/GenBank/DDBJ databases">
        <authorList>
            <person name="Kim I."/>
        </authorList>
    </citation>
    <scope>NUCLEOTIDE SEQUENCE [LARGE SCALE GENOMIC DNA]</scope>
    <source>
        <strain evidence="6">DD4a</strain>
    </source>
</reference>
<dbReference type="SUPFAM" id="SSF53474">
    <property type="entry name" value="alpha/beta-Hydrolases"/>
    <property type="match status" value="1"/>
</dbReference>
<comment type="caution">
    <text evidence="5">The sequence shown here is derived from an EMBL/GenBank/DDBJ whole genome shotgun (WGS) entry which is preliminary data.</text>
</comment>
<dbReference type="AlphaFoldDB" id="A0A3A1TVJ6"/>
<feature type="compositionally biased region" description="Basic and acidic residues" evidence="3">
    <location>
        <begin position="1"/>
        <end position="11"/>
    </location>
</feature>
<dbReference type="RefSeq" id="WP_119482573.1">
    <property type="nucleotide sequence ID" value="NZ_QXTG01000002.1"/>
</dbReference>
<dbReference type="Proteomes" id="UP000265742">
    <property type="component" value="Unassembled WGS sequence"/>
</dbReference>
<sequence length="301" mass="31481">MSRSQREHLDALLRSAPGAPADESVEGMRRAFAALMAGFPASPEVGRSETVLGGRPALRLDPASPSIDGVLLAFHGGSYVLGSPATAAGLTSELVRRSGAPAISLDYRLAPEHPFPAAIEDGVAAYRELLHSGVQPGAILLVGDSAGGGLAVTTCLAARSAGLPMPAGILAFSPGLDQTRSGESMRTKAERDPLLSLDGIERTGRLYRGGHDATDPLLSPAVSADLHGLPPMLLQVGTNELLLDDSVRLAERARDAGVDVVLDVVADVPHVFPAFFAALEEADKALDRAVLFVQQRLRRRP</sequence>
<evidence type="ECO:0000256" key="3">
    <source>
        <dbReference type="SAM" id="MobiDB-lite"/>
    </source>
</evidence>
<dbReference type="InterPro" id="IPR029058">
    <property type="entry name" value="AB_hydrolase_fold"/>
</dbReference>
<dbReference type="Pfam" id="PF07859">
    <property type="entry name" value="Abhydrolase_3"/>
    <property type="match status" value="1"/>
</dbReference>
<keyword evidence="2 5" id="KW-0378">Hydrolase</keyword>
<organism evidence="5 6">
    <name type="scientific">Amnibacterium setariae</name>
    <dbReference type="NCBI Taxonomy" id="2306585"/>
    <lineage>
        <taxon>Bacteria</taxon>
        <taxon>Bacillati</taxon>
        <taxon>Actinomycetota</taxon>
        <taxon>Actinomycetes</taxon>
        <taxon>Micrococcales</taxon>
        <taxon>Microbacteriaceae</taxon>
        <taxon>Amnibacterium</taxon>
    </lineage>
</organism>
<gene>
    <name evidence="5" type="ORF">D1781_12445</name>
</gene>
<feature type="domain" description="Alpha/beta hydrolase fold-3" evidence="4">
    <location>
        <begin position="71"/>
        <end position="272"/>
    </location>
</feature>
<proteinExistence type="inferred from homology"/>
<comment type="similarity">
    <text evidence="1">Belongs to the 'GDXG' lipolytic enzyme family.</text>
</comment>
<dbReference type="InterPro" id="IPR002168">
    <property type="entry name" value="Lipase_GDXG_HIS_AS"/>
</dbReference>
<keyword evidence="6" id="KW-1185">Reference proteome</keyword>
<evidence type="ECO:0000256" key="1">
    <source>
        <dbReference type="ARBA" id="ARBA00010515"/>
    </source>
</evidence>
<dbReference type="OrthoDB" id="9803828at2"/>
<protein>
    <submittedName>
        <fullName evidence="5">Alpha/beta hydrolase</fullName>
    </submittedName>
</protein>
<evidence type="ECO:0000259" key="4">
    <source>
        <dbReference type="Pfam" id="PF07859"/>
    </source>
</evidence>
<dbReference type="PANTHER" id="PTHR23025">
    <property type="entry name" value="TRIACYLGLYCEROL LIPASE"/>
    <property type="match status" value="1"/>
</dbReference>
<accession>A0A3A1TVJ6</accession>
<dbReference type="GO" id="GO:0005829">
    <property type="term" value="C:cytosol"/>
    <property type="evidence" value="ECO:0007669"/>
    <property type="project" value="TreeGrafter"/>
</dbReference>
<dbReference type="InterPro" id="IPR013094">
    <property type="entry name" value="AB_hydrolase_3"/>
</dbReference>
<evidence type="ECO:0000313" key="5">
    <source>
        <dbReference type="EMBL" id="RIX28262.1"/>
    </source>
</evidence>
<name>A0A3A1TVJ6_9MICO</name>
<dbReference type="PROSITE" id="PS01173">
    <property type="entry name" value="LIPASE_GDXG_HIS"/>
    <property type="match status" value="1"/>
</dbReference>
<dbReference type="GO" id="GO:0004806">
    <property type="term" value="F:triacylglycerol lipase activity"/>
    <property type="evidence" value="ECO:0007669"/>
    <property type="project" value="TreeGrafter"/>
</dbReference>
<dbReference type="PANTHER" id="PTHR23025:SF3">
    <property type="entry name" value="HORMONE-SENSITIVE LIPASE"/>
    <property type="match status" value="1"/>
</dbReference>
<evidence type="ECO:0000256" key="2">
    <source>
        <dbReference type="ARBA" id="ARBA00022801"/>
    </source>
</evidence>
<dbReference type="EMBL" id="QXTG01000002">
    <property type="protein sequence ID" value="RIX28262.1"/>
    <property type="molecule type" value="Genomic_DNA"/>
</dbReference>